<dbReference type="EMBL" id="LGUT01003504">
    <property type="protein sequence ID" value="KOG85318.1"/>
    <property type="molecule type" value="Genomic_DNA"/>
</dbReference>
<dbReference type="Gene3D" id="3.30.450.40">
    <property type="match status" value="1"/>
</dbReference>
<evidence type="ECO:0008006" key="3">
    <source>
        <dbReference type="Google" id="ProtNLM"/>
    </source>
</evidence>
<sequence>PPPVGAQAARSAPGAAQSAPAGPYLAEVVRHAELMDLLDAMATALLARRADGPAELLERVARVLQGRFADWVVADLNDAGTLRRLVVLGPAQAEGLRAAMADGDPADCPLVVEATAAGTSALQVQPDDPELFGRDGEGAALLVRAEVTSLVCVPLRTGPTTPVRGALTLLRSGGRHAFEMAEAGVVDRISRHVALALAAAEPARGRNTAEAAS</sequence>
<evidence type="ECO:0000313" key="1">
    <source>
        <dbReference type="EMBL" id="KOG85318.1"/>
    </source>
</evidence>
<keyword evidence="2" id="KW-1185">Reference proteome</keyword>
<dbReference type="SUPFAM" id="SSF55781">
    <property type="entry name" value="GAF domain-like"/>
    <property type="match status" value="1"/>
</dbReference>
<dbReference type="Proteomes" id="UP000037020">
    <property type="component" value="Unassembled WGS sequence"/>
</dbReference>
<feature type="non-terminal residue" evidence="1">
    <location>
        <position position="1"/>
    </location>
</feature>
<accession>A0ABR5IVZ5</accession>
<dbReference type="InterPro" id="IPR029016">
    <property type="entry name" value="GAF-like_dom_sf"/>
</dbReference>
<organism evidence="1 2">
    <name type="scientific">Streptomyces varsoviensis</name>
    <dbReference type="NCBI Taxonomy" id="67373"/>
    <lineage>
        <taxon>Bacteria</taxon>
        <taxon>Bacillati</taxon>
        <taxon>Actinomycetota</taxon>
        <taxon>Actinomycetes</taxon>
        <taxon>Kitasatosporales</taxon>
        <taxon>Streptomycetaceae</taxon>
        <taxon>Streptomyces</taxon>
    </lineage>
</organism>
<proteinExistence type="predicted"/>
<protein>
    <recommendedName>
        <fullName evidence="3">GAF domain-containing protein</fullName>
    </recommendedName>
</protein>
<gene>
    <name evidence="1" type="ORF">ADK38_37360</name>
</gene>
<reference evidence="1 2" key="1">
    <citation type="submission" date="2015-07" db="EMBL/GenBank/DDBJ databases">
        <authorList>
            <person name="Ju K.-S."/>
            <person name="Doroghazi J.R."/>
            <person name="Metcalf W.W."/>
        </authorList>
    </citation>
    <scope>NUCLEOTIDE SEQUENCE [LARGE SCALE GENOMIC DNA]</scope>
    <source>
        <strain evidence="1 2">NRRL B-3589</strain>
    </source>
</reference>
<comment type="caution">
    <text evidence="1">The sequence shown here is derived from an EMBL/GenBank/DDBJ whole genome shotgun (WGS) entry which is preliminary data.</text>
</comment>
<evidence type="ECO:0000313" key="2">
    <source>
        <dbReference type="Proteomes" id="UP000037020"/>
    </source>
</evidence>
<name>A0ABR5IVZ5_9ACTN</name>